<keyword evidence="7" id="KW-1185">Reference proteome</keyword>
<reference evidence="6 7" key="1">
    <citation type="submission" date="2016-10" db="EMBL/GenBank/DDBJ databases">
        <authorList>
            <person name="de Groot N.N."/>
        </authorList>
    </citation>
    <scope>NUCLEOTIDE SEQUENCE [LARGE SCALE GENOMIC DNA]</scope>
    <source>
        <strain evidence="6 7">DSM 23553</strain>
    </source>
</reference>
<gene>
    <name evidence="6" type="ORF">SAMN04488034_10343</name>
</gene>
<evidence type="ECO:0000313" key="6">
    <source>
        <dbReference type="EMBL" id="SEE91626.1"/>
    </source>
</evidence>
<dbReference type="PANTHER" id="PTHR35008:SF4">
    <property type="entry name" value="BLL4482 PROTEIN"/>
    <property type="match status" value="1"/>
</dbReference>
<dbReference type="PROSITE" id="PS51007">
    <property type="entry name" value="CYTC"/>
    <property type="match status" value="1"/>
</dbReference>
<dbReference type="Proteomes" id="UP000199448">
    <property type="component" value="Unassembled WGS sequence"/>
</dbReference>
<feature type="domain" description="Cytochrome c" evidence="5">
    <location>
        <begin position="40"/>
        <end position="128"/>
    </location>
</feature>
<evidence type="ECO:0000256" key="2">
    <source>
        <dbReference type="ARBA" id="ARBA00022723"/>
    </source>
</evidence>
<protein>
    <submittedName>
        <fullName evidence="6">Cytochrome c, mono-and diheme variants</fullName>
    </submittedName>
</protein>
<dbReference type="STRING" id="390640.SAMN04488034_10343"/>
<dbReference type="InterPro" id="IPR051459">
    <property type="entry name" value="Cytochrome_c-type_DH"/>
</dbReference>
<dbReference type="GO" id="GO:0020037">
    <property type="term" value="F:heme binding"/>
    <property type="evidence" value="ECO:0007669"/>
    <property type="project" value="InterPro"/>
</dbReference>
<keyword evidence="3 4" id="KW-0408">Iron</keyword>
<dbReference type="Pfam" id="PF00034">
    <property type="entry name" value="Cytochrom_C"/>
    <property type="match status" value="1"/>
</dbReference>
<dbReference type="PANTHER" id="PTHR35008">
    <property type="entry name" value="BLL4482 PROTEIN-RELATED"/>
    <property type="match status" value="1"/>
</dbReference>
<accession>A0A1H5MQQ6</accession>
<evidence type="ECO:0000256" key="1">
    <source>
        <dbReference type="ARBA" id="ARBA00022617"/>
    </source>
</evidence>
<organism evidence="6 7">
    <name type="scientific">Salinimicrobium catena</name>
    <dbReference type="NCBI Taxonomy" id="390640"/>
    <lineage>
        <taxon>Bacteria</taxon>
        <taxon>Pseudomonadati</taxon>
        <taxon>Bacteroidota</taxon>
        <taxon>Flavobacteriia</taxon>
        <taxon>Flavobacteriales</taxon>
        <taxon>Flavobacteriaceae</taxon>
        <taxon>Salinimicrobium</taxon>
    </lineage>
</organism>
<dbReference type="PROSITE" id="PS51257">
    <property type="entry name" value="PROKAR_LIPOPROTEIN"/>
    <property type="match status" value="1"/>
</dbReference>
<keyword evidence="1 4" id="KW-0349">Heme</keyword>
<evidence type="ECO:0000259" key="5">
    <source>
        <dbReference type="PROSITE" id="PS51007"/>
    </source>
</evidence>
<evidence type="ECO:0000313" key="7">
    <source>
        <dbReference type="Proteomes" id="UP000199448"/>
    </source>
</evidence>
<dbReference type="Gene3D" id="1.10.760.10">
    <property type="entry name" value="Cytochrome c-like domain"/>
    <property type="match status" value="1"/>
</dbReference>
<dbReference type="GO" id="GO:0046872">
    <property type="term" value="F:metal ion binding"/>
    <property type="evidence" value="ECO:0007669"/>
    <property type="project" value="UniProtKB-KW"/>
</dbReference>
<name>A0A1H5MQQ6_9FLAO</name>
<dbReference type="InterPro" id="IPR009056">
    <property type="entry name" value="Cyt_c-like_dom"/>
</dbReference>
<dbReference type="SUPFAM" id="SSF46626">
    <property type="entry name" value="Cytochrome c"/>
    <property type="match status" value="1"/>
</dbReference>
<sequence length="146" mass="15921">MIKKSLLLLFLAITIGCKNSSEKETGAAMAQTEMSEELQESISRGAAIYNNFCSSCHLSNGEGITGVFPPLKGSDWFTEQRKKTISAVKNGINGPIEVNGEEYDNLMPSLGLTDKETADVLNYIFNSWGNKVEEPVTPEEVAAIEK</sequence>
<evidence type="ECO:0000256" key="4">
    <source>
        <dbReference type="PROSITE-ProRule" id="PRU00433"/>
    </source>
</evidence>
<proteinExistence type="predicted"/>
<dbReference type="OrthoDB" id="9811395at2"/>
<dbReference type="InterPro" id="IPR036909">
    <property type="entry name" value="Cyt_c-like_dom_sf"/>
</dbReference>
<evidence type="ECO:0000256" key="3">
    <source>
        <dbReference type="ARBA" id="ARBA00023004"/>
    </source>
</evidence>
<dbReference type="AlphaFoldDB" id="A0A1H5MQQ6"/>
<dbReference type="RefSeq" id="WP_093113013.1">
    <property type="nucleotide sequence ID" value="NZ_FNGG01000003.1"/>
</dbReference>
<dbReference type="EMBL" id="FNUG01000003">
    <property type="protein sequence ID" value="SEE91626.1"/>
    <property type="molecule type" value="Genomic_DNA"/>
</dbReference>
<keyword evidence="2 4" id="KW-0479">Metal-binding</keyword>
<dbReference type="GO" id="GO:0009055">
    <property type="term" value="F:electron transfer activity"/>
    <property type="evidence" value="ECO:0007669"/>
    <property type="project" value="InterPro"/>
</dbReference>